<evidence type="ECO:0000256" key="6">
    <source>
        <dbReference type="ARBA" id="ARBA00022932"/>
    </source>
</evidence>
<dbReference type="STRING" id="1538553.JT25_015410"/>
<evidence type="ECO:0000313" key="10">
    <source>
        <dbReference type="Proteomes" id="UP000030512"/>
    </source>
</evidence>
<dbReference type="GO" id="GO:0003887">
    <property type="term" value="F:DNA-directed DNA polymerase activity"/>
    <property type="evidence" value="ECO:0007669"/>
    <property type="project" value="UniProtKB-KW"/>
</dbReference>
<keyword evidence="6" id="KW-0239">DNA-directed DNA polymerase</keyword>
<dbReference type="SUPFAM" id="SSF52540">
    <property type="entry name" value="P-loop containing nucleoside triphosphate hydrolases"/>
    <property type="match status" value="1"/>
</dbReference>
<dbReference type="InterPro" id="IPR027417">
    <property type="entry name" value="P-loop_NTPase"/>
</dbReference>
<keyword evidence="3" id="KW-0808">Transferase</keyword>
<gene>
    <name evidence="9" type="ORF">JT25_015410</name>
</gene>
<keyword evidence="10" id="KW-1185">Reference proteome</keyword>
<proteinExistence type="predicted"/>
<evidence type="ECO:0000256" key="3">
    <source>
        <dbReference type="ARBA" id="ARBA00022679"/>
    </source>
</evidence>
<dbReference type="NCBIfam" id="TIGR00678">
    <property type="entry name" value="holB"/>
    <property type="match status" value="1"/>
</dbReference>
<protein>
    <recommendedName>
        <fullName evidence="2">DNA polymerase III subunit delta'</fullName>
        <ecNumber evidence="1">2.7.7.7</ecNumber>
    </recommendedName>
</protein>
<comment type="catalytic activity">
    <reaction evidence="7">
        <text>DNA(n) + a 2'-deoxyribonucleoside 5'-triphosphate = DNA(n+1) + diphosphate</text>
        <dbReference type="Rhea" id="RHEA:22508"/>
        <dbReference type="Rhea" id="RHEA-COMP:17339"/>
        <dbReference type="Rhea" id="RHEA-COMP:17340"/>
        <dbReference type="ChEBI" id="CHEBI:33019"/>
        <dbReference type="ChEBI" id="CHEBI:61560"/>
        <dbReference type="ChEBI" id="CHEBI:173112"/>
        <dbReference type="EC" id="2.7.7.7"/>
    </reaction>
</comment>
<organism evidence="9 10">
    <name type="scientific">Methylomonas denitrificans</name>
    <dbReference type="NCBI Taxonomy" id="1538553"/>
    <lineage>
        <taxon>Bacteria</taxon>
        <taxon>Pseudomonadati</taxon>
        <taxon>Pseudomonadota</taxon>
        <taxon>Gammaproteobacteria</taxon>
        <taxon>Methylococcales</taxon>
        <taxon>Methylococcaceae</taxon>
        <taxon>Methylomonas</taxon>
    </lineage>
</organism>
<dbReference type="InterPro" id="IPR018228">
    <property type="entry name" value="DNase_TatD-rel_CS"/>
</dbReference>
<dbReference type="EMBL" id="CP014476">
    <property type="protein sequence ID" value="AMK77846.1"/>
    <property type="molecule type" value="Genomic_DNA"/>
</dbReference>
<dbReference type="Gene3D" id="1.20.272.10">
    <property type="match status" value="1"/>
</dbReference>
<evidence type="ECO:0000256" key="2">
    <source>
        <dbReference type="ARBA" id="ARBA00014363"/>
    </source>
</evidence>
<accession>A0A126T6Z9</accession>
<evidence type="ECO:0000313" key="9">
    <source>
        <dbReference type="EMBL" id="AMK77846.1"/>
    </source>
</evidence>
<dbReference type="NCBIfam" id="NF004310">
    <property type="entry name" value="PRK05707.1"/>
    <property type="match status" value="1"/>
</dbReference>
<dbReference type="PANTHER" id="PTHR11669:SF8">
    <property type="entry name" value="DNA POLYMERASE III SUBUNIT DELTA"/>
    <property type="match status" value="1"/>
</dbReference>
<evidence type="ECO:0000256" key="4">
    <source>
        <dbReference type="ARBA" id="ARBA00022695"/>
    </source>
</evidence>
<name>A0A126T6Z9_9GAMM</name>
<dbReference type="AlphaFoldDB" id="A0A126T6Z9"/>
<dbReference type="GO" id="GO:0008408">
    <property type="term" value="F:3'-5' exonuclease activity"/>
    <property type="evidence" value="ECO:0007669"/>
    <property type="project" value="InterPro"/>
</dbReference>
<sequence>MSIYMGIYPWQQDNWRQLHAYIEQQRIPQALLFSGAAGQGKRHLAGYYARTLLCHTPLADASACGHCVGCKLFDAHTHPDFLTIEPDEPGKAIGIDKIRQLIVKLALKPQYDDAYRVVIIQPADALNTASANAFLKCLEEPTERTCLLLISEQPSRLPATIRSRCQKIDCATPAHELAMSWLQQQGVGEQAELLLTLAQGSPLLAKHYAEQNMVQLRQQYFEAWVYIAQGKENLLTVAEHWQKQEKIDLAVVLLWMASWVTDIVKYAYRAESPALANPDLKNALQALAERLELKRLYRFYDNVLTTKSQLNTQLNKQLMVEQLLISWSQLNRQ</sequence>
<dbReference type="GO" id="GO:0003677">
    <property type="term" value="F:DNA binding"/>
    <property type="evidence" value="ECO:0007669"/>
    <property type="project" value="InterPro"/>
</dbReference>
<evidence type="ECO:0000259" key="8">
    <source>
        <dbReference type="Pfam" id="PF09115"/>
    </source>
</evidence>
<keyword evidence="5" id="KW-0235">DNA replication</keyword>
<dbReference type="PANTHER" id="PTHR11669">
    <property type="entry name" value="REPLICATION FACTOR C / DNA POLYMERASE III GAMMA-TAU SUBUNIT"/>
    <property type="match status" value="1"/>
</dbReference>
<evidence type="ECO:0000256" key="7">
    <source>
        <dbReference type="ARBA" id="ARBA00049244"/>
    </source>
</evidence>
<dbReference type="InterPro" id="IPR004622">
    <property type="entry name" value="DNA_pol_HolB"/>
</dbReference>
<dbReference type="InterPro" id="IPR015199">
    <property type="entry name" value="DNA_pol_III_delta_C"/>
</dbReference>
<feature type="domain" description="DNA polymerase III delta subunit C-terminal" evidence="8">
    <location>
        <begin position="213"/>
        <end position="328"/>
    </location>
</feature>
<dbReference type="KEGG" id="mdn:JT25_015410"/>
<dbReference type="Pfam" id="PF09115">
    <property type="entry name" value="DNApol3-delta_C"/>
    <property type="match status" value="1"/>
</dbReference>
<dbReference type="Pfam" id="PF13177">
    <property type="entry name" value="DNA_pol3_delta2"/>
    <property type="match status" value="1"/>
</dbReference>
<dbReference type="SUPFAM" id="SSF48019">
    <property type="entry name" value="post-AAA+ oligomerization domain-like"/>
    <property type="match status" value="1"/>
</dbReference>
<dbReference type="OrthoDB" id="9811073at2"/>
<dbReference type="Proteomes" id="UP000030512">
    <property type="component" value="Chromosome"/>
</dbReference>
<dbReference type="GO" id="GO:0009360">
    <property type="term" value="C:DNA polymerase III complex"/>
    <property type="evidence" value="ECO:0007669"/>
    <property type="project" value="InterPro"/>
</dbReference>
<dbReference type="PROSITE" id="PS01137">
    <property type="entry name" value="TATD_1"/>
    <property type="match status" value="1"/>
</dbReference>
<dbReference type="InterPro" id="IPR050238">
    <property type="entry name" value="DNA_Rep/Repair_Clamp_Loader"/>
</dbReference>
<reference evidence="9 10" key="1">
    <citation type="journal article" date="2015" name="Environ. Microbiol.">
        <title>Methane oxidation coupled to nitrate reduction under hypoxia by the Gammaproteobacterium Methylomonas denitrificans, sp. nov. type strain FJG1.</title>
        <authorList>
            <person name="Kits K.D."/>
            <person name="Klotz M.G."/>
            <person name="Stein L.Y."/>
        </authorList>
    </citation>
    <scope>NUCLEOTIDE SEQUENCE [LARGE SCALE GENOMIC DNA]</scope>
    <source>
        <strain evidence="9 10">FJG1</strain>
    </source>
</reference>
<dbReference type="RefSeq" id="WP_036273355.1">
    <property type="nucleotide sequence ID" value="NZ_CP014476.1"/>
</dbReference>
<dbReference type="Gene3D" id="3.40.50.300">
    <property type="entry name" value="P-loop containing nucleotide triphosphate hydrolases"/>
    <property type="match status" value="1"/>
</dbReference>
<dbReference type="EC" id="2.7.7.7" evidence="1"/>
<evidence type="ECO:0000256" key="1">
    <source>
        <dbReference type="ARBA" id="ARBA00012417"/>
    </source>
</evidence>
<keyword evidence="4" id="KW-0548">Nucleotidyltransferase</keyword>
<dbReference type="InterPro" id="IPR008921">
    <property type="entry name" value="DNA_pol3_clamp-load_cplx_C"/>
</dbReference>
<dbReference type="GO" id="GO:0006261">
    <property type="term" value="P:DNA-templated DNA replication"/>
    <property type="evidence" value="ECO:0007669"/>
    <property type="project" value="TreeGrafter"/>
</dbReference>
<evidence type="ECO:0000256" key="5">
    <source>
        <dbReference type="ARBA" id="ARBA00022705"/>
    </source>
</evidence>